<dbReference type="Pfam" id="PF14014">
    <property type="entry name" value="DUF4230"/>
    <property type="match status" value="1"/>
</dbReference>
<dbReference type="Proteomes" id="UP000631670">
    <property type="component" value="Unassembled WGS sequence"/>
</dbReference>
<gene>
    <name evidence="1" type="ORF">H4696_002526</name>
</gene>
<accession>A0ABR9HWX5</accession>
<reference evidence="1 2" key="1">
    <citation type="submission" date="2020-10" db="EMBL/GenBank/DDBJ databases">
        <title>Sequencing the genomes of 1000 actinobacteria strains.</title>
        <authorList>
            <person name="Klenk H.-P."/>
        </authorList>
    </citation>
    <scope>NUCLEOTIDE SEQUENCE [LARGE SCALE GENOMIC DNA]</scope>
    <source>
        <strain evidence="1 2">DSM 44653</strain>
    </source>
</reference>
<dbReference type="EMBL" id="JADBEG010000001">
    <property type="protein sequence ID" value="MBE1495426.1"/>
    <property type="molecule type" value="Genomic_DNA"/>
</dbReference>
<name>A0ABR9HWX5_9PSEU</name>
<organism evidence="1 2">
    <name type="scientific">Amycolatopsis lexingtonensis</name>
    <dbReference type="NCBI Taxonomy" id="218822"/>
    <lineage>
        <taxon>Bacteria</taxon>
        <taxon>Bacillati</taxon>
        <taxon>Actinomycetota</taxon>
        <taxon>Actinomycetes</taxon>
        <taxon>Pseudonocardiales</taxon>
        <taxon>Pseudonocardiaceae</taxon>
        <taxon>Amycolatopsis</taxon>
    </lineage>
</organism>
<evidence type="ECO:0008006" key="3">
    <source>
        <dbReference type="Google" id="ProtNLM"/>
    </source>
</evidence>
<evidence type="ECO:0000313" key="2">
    <source>
        <dbReference type="Proteomes" id="UP000631670"/>
    </source>
</evidence>
<keyword evidence="2" id="KW-1185">Reference proteome</keyword>
<proteinExistence type="predicted"/>
<sequence>MGAWGKRLIGIGVAVVVLAAAALVGSAVHLLPQLRNPFAQQTEEHSGPVLLQSIVELSRYEAASGSFQVVVDITTSSVLPSFLVGSDTMFIGVGTDNSYVDFSRLKGDAVQVSDDRLSATITLPHAQLEPATLDVHESHVYAQQQGLFTRINDFLNGNPNSQQALYELAQKQIQAAAAKSTLVADAERNTKVMLTGLLQSLGFKNITVNYADNPTGG</sequence>
<protein>
    <recommendedName>
        <fullName evidence="3">DUF4230 domain-containing protein</fullName>
    </recommendedName>
</protein>
<dbReference type="RefSeq" id="WP_225955663.1">
    <property type="nucleotide sequence ID" value="NZ_JADBEG010000001.1"/>
</dbReference>
<evidence type="ECO:0000313" key="1">
    <source>
        <dbReference type="EMBL" id="MBE1495426.1"/>
    </source>
</evidence>
<comment type="caution">
    <text evidence="1">The sequence shown here is derived from an EMBL/GenBank/DDBJ whole genome shotgun (WGS) entry which is preliminary data.</text>
</comment>
<dbReference type="InterPro" id="IPR025324">
    <property type="entry name" value="DUF4230"/>
</dbReference>